<dbReference type="PROSITE" id="PS50908">
    <property type="entry name" value="RWD"/>
    <property type="match status" value="1"/>
</dbReference>
<keyword evidence="8" id="KW-1185">Reference proteome</keyword>
<evidence type="ECO:0000256" key="2">
    <source>
        <dbReference type="ARBA" id="ARBA00004496"/>
    </source>
</evidence>
<evidence type="ECO:0000256" key="1">
    <source>
        <dbReference type="ARBA" id="ARBA00004123"/>
    </source>
</evidence>
<evidence type="ECO:0000256" key="4">
    <source>
        <dbReference type="ARBA" id="ARBA00022490"/>
    </source>
</evidence>
<comment type="subcellular location">
    <subcellularLocation>
        <location evidence="2">Cytoplasm</location>
    </subcellularLocation>
    <subcellularLocation>
        <location evidence="1">Nucleus</location>
    </subcellularLocation>
</comment>
<sequence>MATSEVLNEILALKSIFCNPGEFYLINPSSLDDIEETQGPISFKIVVKCHPEQDLTTVANTSENDIARSSFSVEMTVSLQPDYPGTLPDISLSCMGMTKKSLSSLKTNLIEYATSLLITSSEAIMMDLTIWLQENARSFLDKRELNSNRKMPTPSKSILLLKLDHMRNKSRYTRTIARWVDKLKLSGRIFFAGHLIFLLLTGAAESVKEYLRRHKTCNVDVDSSGKPCKEKMMNILMHEQDLINLSICDFCEVECKSPSELEVKFAEMELEHLFKEHIQPLL</sequence>
<dbReference type="SUPFAM" id="SSF54495">
    <property type="entry name" value="UBC-like"/>
    <property type="match status" value="1"/>
</dbReference>
<evidence type="ECO:0000313" key="7">
    <source>
        <dbReference type="EMBL" id="CAH3173127.1"/>
    </source>
</evidence>
<reference evidence="7 8" key="1">
    <citation type="submission" date="2022-05" db="EMBL/GenBank/DDBJ databases">
        <authorList>
            <consortium name="Genoscope - CEA"/>
            <person name="William W."/>
        </authorList>
    </citation>
    <scope>NUCLEOTIDE SEQUENCE [LARGE SCALE GENOMIC DNA]</scope>
</reference>
<gene>
    <name evidence="7" type="ORF">PEVE_00008874</name>
</gene>
<dbReference type="EMBL" id="CALNXI010001603">
    <property type="protein sequence ID" value="CAH3173127.1"/>
    <property type="molecule type" value="Genomic_DNA"/>
</dbReference>
<feature type="domain" description="RWD" evidence="6">
    <location>
        <begin position="8"/>
        <end position="139"/>
    </location>
</feature>
<accession>A0ABN8R353</accession>
<protein>
    <recommendedName>
        <fullName evidence="3">RWD domain-containing protein 3</fullName>
    </recommendedName>
</protein>
<name>A0ABN8R353_9CNID</name>
<dbReference type="Proteomes" id="UP001159427">
    <property type="component" value="Unassembled WGS sequence"/>
</dbReference>
<dbReference type="PANTHER" id="PTHR15628">
    <property type="entry name" value="RWD DOMAIN-CONTAINING PROTEIN 3"/>
    <property type="match status" value="1"/>
</dbReference>
<dbReference type="InterPro" id="IPR016135">
    <property type="entry name" value="UBQ-conjugating_enzyme/RWD"/>
</dbReference>
<organism evidence="7 8">
    <name type="scientific">Porites evermanni</name>
    <dbReference type="NCBI Taxonomy" id="104178"/>
    <lineage>
        <taxon>Eukaryota</taxon>
        <taxon>Metazoa</taxon>
        <taxon>Cnidaria</taxon>
        <taxon>Anthozoa</taxon>
        <taxon>Hexacorallia</taxon>
        <taxon>Scleractinia</taxon>
        <taxon>Fungiina</taxon>
        <taxon>Poritidae</taxon>
        <taxon>Porites</taxon>
    </lineage>
</organism>
<dbReference type="Gene3D" id="3.10.110.10">
    <property type="entry name" value="Ubiquitin Conjugating Enzyme"/>
    <property type="match status" value="1"/>
</dbReference>
<comment type="caution">
    <text evidence="7">The sequence shown here is derived from an EMBL/GenBank/DDBJ whole genome shotgun (WGS) entry which is preliminary data.</text>
</comment>
<keyword evidence="4" id="KW-0963">Cytoplasm</keyword>
<evidence type="ECO:0000259" key="6">
    <source>
        <dbReference type="PROSITE" id="PS50908"/>
    </source>
</evidence>
<dbReference type="PANTHER" id="PTHR15628:SF1">
    <property type="entry name" value="RWD DOMAIN-CONTAINING PROTEIN 3"/>
    <property type="match status" value="1"/>
</dbReference>
<evidence type="ECO:0000256" key="5">
    <source>
        <dbReference type="ARBA" id="ARBA00023242"/>
    </source>
</evidence>
<dbReference type="SMART" id="SM00591">
    <property type="entry name" value="RWD"/>
    <property type="match status" value="1"/>
</dbReference>
<proteinExistence type="predicted"/>
<evidence type="ECO:0000313" key="8">
    <source>
        <dbReference type="Proteomes" id="UP001159427"/>
    </source>
</evidence>
<dbReference type="InterPro" id="IPR038840">
    <property type="entry name" value="RWDD3"/>
</dbReference>
<dbReference type="Pfam" id="PF05773">
    <property type="entry name" value="RWD"/>
    <property type="match status" value="1"/>
</dbReference>
<dbReference type="CDD" id="cd24164">
    <property type="entry name" value="RWDD3_C"/>
    <property type="match status" value="1"/>
</dbReference>
<keyword evidence="5" id="KW-0539">Nucleus</keyword>
<evidence type="ECO:0000256" key="3">
    <source>
        <dbReference type="ARBA" id="ARBA00015444"/>
    </source>
</evidence>
<dbReference type="InterPro" id="IPR006575">
    <property type="entry name" value="RWD_dom"/>
</dbReference>